<gene>
    <name evidence="1" type="ORF">EOE18_15400</name>
</gene>
<dbReference type="Proteomes" id="UP000282837">
    <property type="component" value="Unassembled WGS sequence"/>
</dbReference>
<dbReference type="RefSeq" id="WP_127711144.1">
    <property type="nucleotide sequence ID" value="NZ_SACO01000014.1"/>
</dbReference>
<comment type="caution">
    <text evidence="1">The sequence shown here is derived from an EMBL/GenBank/DDBJ whole genome shotgun (WGS) entry which is preliminary data.</text>
</comment>
<protein>
    <submittedName>
        <fullName evidence="1">Uncharacterized protein</fullName>
    </submittedName>
</protein>
<keyword evidence="2" id="KW-1185">Reference proteome</keyword>
<reference evidence="1 2" key="1">
    <citation type="submission" date="2019-01" db="EMBL/GenBank/DDBJ databases">
        <authorList>
            <person name="Chen W.-M."/>
        </authorList>
    </citation>
    <scope>NUCLEOTIDE SEQUENCE [LARGE SCALE GENOMIC DNA]</scope>
    <source>
        <strain evidence="1 2">FSY-9</strain>
    </source>
</reference>
<sequence>MPDTAKKIFKVRYLVTEVTPYEALIEAPSAEDAQAFVENNCAFEGGTRYNGMRSLGHWADNPQESRDFHWDFMDAEERTS</sequence>
<accession>A0A3S2USB3</accession>
<evidence type="ECO:0000313" key="1">
    <source>
        <dbReference type="EMBL" id="RVU03506.1"/>
    </source>
</evidence>
<dbReference type="AlphaFoldDB" id="A0A3S2USB3"/>
<proteinExistence type="predicted"/>
<organism evidence="1 2">
    <name type="scientific">Novosphingobium umbonatum</name>
    <dbReference type="NCBI Taxonomy" id="1908524"/>
    <lineage>
        <taxon>Bacteria</taxon>
        <taxon>Pseudomonadati</taxon>
        <taxon>Pseudomonadota</taxon>
        <taxon>Alphaproteobacteria</taxon>
        <taxon>Sphingomonadales</taxon>
        <taxon>Sphingomonadaceae</taxon>
        <taxon>Novosphingobium</taxon>
    </lineage>
</organism>
<evidence type="ECO:0000313" key="2">
    <source>
        <dbReference type="Proteomes" id="UP000282837"/>
    </source>
</evidence>
<name>A0A3S2USB3_9SPHN</name>
<dbReference type="EMBL" id="SACO01000014">
    <property type="protein sequence ID" value="RVU03506.1"/>
    <property type="molecule type" value="Genomic_DNA"/>
</dbReference>